<accession>A0ABW5TYE2</accession>
<dbReference type="RefSeq" id="WP_386371571.1">
    <property type="nucleotide sequence ID" value="NZ_JBHUMP010000002.1"/>
</dbReference>
<sequence>MTLLTLAAYEQPVKWAAFALGLCSTICIVQGWQLAAMFFGLPFCLIWVFYGWFRSEPQLKIINIIFSGLYVYGIARYFLLNG</sequence>
<keyword evidence="1" id="KW-0472">Membrane</keyword>
<evidence type="ECO:0000313" key="3">
    <source>
        <dbReference type="Proteomes" id="UP001597474"/>
    </source>
</evidence>
<gene>
    <name evidence="2" type="ORF">ACFSUD_03670</name>
</gene>
<dbReference type="EMBL" id="JBHUMP010000002">
    <property type="protein sequence ID" value="MFD2738661.1"/>
    <property type="molecule type" value="Genomic_DNA"/>
</dbReference>
<keyword evidence="3" id="KW-1185">Reference proteome</keyword>
<organism evidence="2 3">
    <name type="scientific">Sulfitobacter aestuarii</name>
    <dbReference type="NCBI Taxonomy" id="2161676"/>
    <lineage>
        <taxon>Bacteria</taxon>
        <taxon>Pseudomonadati</taxon>
        <taxon>Pseudomonadota</taxon>
        <taxon>Alphaproteobacteria</taxon>
        <taxon>Rhodobacterales</taxon>
        <taxon>Roseobacteraceae</taxon>
        <taxon>Sulfitobacter</taxon>
    </lineage>
</organism>
<name>A0ABW5TYE2_9RHOB</name>
<evidence type="ECO:0000256" key="1">
    <source>
        <dbReference type="SAM" id="Phobius"/>
    </source>
</evidence>
<keyword evidence="1" id="KW-1133">Transmembrane helix</keyword>
<feature type="transmembrane region" description="Helical" evidence="1">
    <location>
        <begin position="12"/>
        <end position="29"/>
    </location>
</feature>
<feature type="transmembrane region" description="Helical" evidence="1">
    <location>
        <begin position="59"/>
        <end position="79"/>
    </location>
</feature>
<reference evidence="3" key="1">
    <citation type="journal article" date="2019" name="Int. J. Syst. Evol. Microbiol.">
        <title>The Global Catalogue of Microorganisms (GCM) 10K type strain sequencing project: providing services to taxonomists for standard genome sequencing and annotation.</title>
        <authorList>
            <consortium name="The Broad Institute Genomics Platform"/>
            <consortium name="The Broad Institute Genome Sequencing Center for Infectious Disease"/>
            <person name="Wu L."/>
            <person name="Ma J."/>
        </authorList>
    </citation>
    <scope>NUCLEOTIDE SEQUENCE [LARGE SCALE GENOMIC DNA]</scope>
    <source>
        <strain evidence="3">TISTR 2562</strain>
    </source>
</reference>
<keyword evidence="1" id="KW-0812">Transmembrane</keyword>
<dbReference type="Proteomes" id="UP001597474">
    <property type="component" value="Unassembled WGS sequence"/>
</dbReference>
<evidence type="ECO:0000313" key="2">
    <source>
        <dbReference type="EMBL" id="MFD2738661.1"/>
    </source>
</evidence>
<proteinExistence type="predicted"/>
<protein>
    <submittedName>
        <fullName evidence="2">Peptidase</fullName>
    </submittedName>
</protein>
<comment type="caution">
    <text evidence="2">The sequence shown here is derived from an EMBL/GenBank/DDBJ whole genome shotgun (WGS) entry which is preliminary data.</text>
</comment>